<protein>
    <recommendedName>
        <fullName evidence="3">Hpt domain protein</fullName>
    </recommendedName>
</protein>
<dbReference type="Proteomes" id="UP000318626">
    <property type="component" value="Chromosome"/>
</dbReference>
<sequence length="114" mass="12284">MNPTPNSLPDLRQLNQRLALHGVRVQAFLDGLTPRLDQLVRAVAEGNMAEVGRTSHFIHRCCDVYGYDDLAVKAGEVCQAAAACESMEVVGRKVVRLVGAFGRTSEGGQVTMAT</sequence>
<dbReference type="KEGG" id="bvo:Pan97_21750"/>
<reference evidence="2" key="1">
    <citation type="submission" date="2019-02" db="EMBL/GenBank/DDBJ databases">
        <title>Deep-cultivation of Planctomycetes and their phenomic and genomic characterization uncovers novel biology.</title>
        <authorList>
            <person name="Wiegand S."/>
            <person name="Jogler M."/>
            <person name="Boedeker C."/>
            <person name="Pinto D."/>
            <person name="Vollmers J."/>
            <person name="Rivas-Marin E."/>
            <person name="Kohn T."/>
            <person name="Peeters S.H."/>
            <person name="Heuer A."/>
            <person name="Rast P."/>
            <person name="Oberbeckmann S."/>
            <person name="Bunk B."/>
            <person name="Jeske O."/>
            <person name="Meyerdierks A."/>
            <person name="Storesund J.E."/>
            <person name="Kallscheuer N."/>
            <person name="Luecker S."/>
            <person name="Lage O.M."/>
            <person name="Pohl T."/>
            <person name="Merkel B.J."/>
            <person name="Hornburger P."/>
            <person name="Mueller R.-W."/>
            <person name="Bruemmer F."/>
            <person name="Labrenz M."/>
            <person name="Spormann A.M."/>
            <person name="Op den Camp H."/>
            <person name="Overmann J."/>
            <person name="Amann R."/>
            <person name="Jetten M.S.M."/>
            <person name="Mascher T."/>
            <person name="Medema M.H."/>
            <person name="Devos D.P."/>
            <person name="Kaster A.-K."/>
            <person name="Ovreas L."/>
            <person name="Rohde M."/>
            <person name="Galperin M.Y."/>
            <person name="Jogler C."/>
        </authorList>
    </citation>
    <scope>NUCLEOTIDE SEQUENCE [LARGE SCALE GENOMIC DNA]</scope>
    <source>
        <strain evidence="2">Pan97</strain>
    </source>
</reference>
<keyword evidence="2" id="KW-1185">Reference proteome</keyword>
<dbReference type="InterPro" id="IPR036641">
    <property type="entry name" value="HPT_dom_sf"/>
</dbReference>
<name>A0A518C7I8_9BACT</name>
<dbReference type="EMBL" id="CP036289">
    <property type="protein sequence ID" value="QDU75152.1"/>
    <property type="molecule type" value="Genomic_DNA"/>
</dbReference>
<dbReference type="OrthoDB" id="276933at2"/>
<proteinExistence type="predicted"/>
<dbReference type="GO" id="GO:0000160">
    <property type="term" value="P:phosphorelay signal transduction system"/>
    <property type="evidence" value="ECO:0007669"/>
    <property type="project" value="InterPro"/>
</dbReference>
<evidence type="ECO:0008006" key="3">
    <source>
        <dbReference type="Google" id="ProtNLM"/>
    </source>
</evidence>
<gene>
    <name evidence="1" type="ORF">Pan97_21750</name>
</gene>
<dbReference type="RefSeq" id="WP_144972303.1">
    <property type="nucleotide sequence ID" value="NZ_CP036289.1"/>
</dbReference>
<dbReference type="SUPFAM" id="SSF47226">
    <property type="entry name" value="Histidine-containing phosphotransfer domain, HPT domain"/>
    <property type="match status" value="1"/>
</dbReference>
<dbReference type="AlphaFoldDB" id="A0A518C7I8"/>
<evidence type="ECO:0000313" key="1">
    <source>
        <dbReference type="EMBL" id="QDU75152.1"/>
    </source>
</evidence>
<accession>A0A518C7I8</accession>
<evidence type="ECO:0000313" key="2">
    <source>
        <dbReference type="Proteomes" id="UP000318626"/>
    </source>
</evidence>
<organism evidence="1 2">
    <name type="scientific">Bremerella volcania</name>
    <dbReference type="NCBI Taxonomy" id="2527984"/>
    <lineage>
        <taxon>Bacteria</taxon>
        <taxon>Pseudomonadati</taxon>
        <taxon>Planctomycetota</taxon>
        <taxon>Planctomycetia</taxon>
        <taxon>Pirellulales</taxon>
        <taxon>Pirellulaceae</taxon>
        <taxon>Bremerella</taxon>
    </lineage>
</organism>